<dbReference type="SUPFAM" id="SSF48264">
    <property type="entry name" value="Cytochrome P450"/>
    <property type="match status" value="1"/>
</dbReference>
<dbReference type="Pfam" id="PF00067">
    <property type="entry name" value="p450"/>
    <property type="match status" value="1"/>
</dbReference>
<feature type="transmembrane region" description="Helical" evidence="11">
    <location>
        <begin position="6"/>
        <end position="23"/>
    </location>
</feature>
<dbReference type="InterPro" id="IPR002401">
    <property type="entry name" value="Cyt_P450_E_grp-I"/>
</dbReference>
<organism evidence="12">
    <name type="scientific">Prunus dulcis</name>
    <name type="common">Almond</name>
    <name type="synonym">Amygdalus dulcis</name>
    <dbReference type="NCBI Taxonomy" id="3755"/>
    <lineage>
        <taxon>Eukaryota</taxon>
        <taxon>Viridiplantae</taxon>
        <taxon>Streptophyta</taxon>
        <taxon>Embryophyta</taxon>
        <taxon>Tracheophyta</taxon>
        <taxon>Spermatophyta</taxon>
        <taxon>Magnoliopsida</taxon>
        <taxon>eudicotyledons</taxon>
        <taxon>Gunneridae</taxon>
        <taxon>Pentapetalae</taxon>
        <taxon>rosids</taxon>
        <taxon>fabids</taxon>
        <taxon>Rosales</taxon>
        <taxon>Rosaceae</taxon>
        <taxon>Amygdaloideae</taxon>
        <taxon>Amygdaleae</taxon>
        <taxon>Prunus</taxon>
    </lineage>
</organism>
<comment type="subcellular location">
    <subcellularLocation>
        <location evidence="2">Membrane</location>
        <topology evidence="2">Single-pass membrane protein</topology>
    </subcellularLocation>
</comment>
<name>A0A4Y1RLI3_PRUDU</name>
<dbReference type="EMBL" id="AP019302">
    <property type="protein sequence ID" value="BBH05099.1"/>
    <property type="molecule type" value="Genomic_DNA"/>
</dbReference>
<dbReference type="InterPro" id="IPR017972">
    <property type="entry name" value="Cyt_P450_CS"/>
</dbReference>
<evidence type="ECO:0000256" key="3">
    <source>
        <dbReference type="ARBA" id="ARBA00010617"/>
    </source>
</evidence>
<dbReference type="CDD" id="cd11043">
    <property type="entry name" value="CYP90-like"/>
    <property type="match status" value="1"/>
</dbReference>
<evidence type="ECO:0000256" key="5">
    <source>
        <dbReference type="ARBA" id="ARBA00022723"/>
    </source>
</evidence>
<dbReference type="AlphaFoldDB" id="A0A4Y1RLI3"/>
<keyword evidence="8 9" id="KW-0408">Iron</keyword>
<dbReference type="PANTHER" id="PTHR24286">
    <property type="entry name" value="CYTOCHROME P450 26"/>
    <property type="match status" value="1"/>
</dbReference>
<dbReference type="PRINTS" id="PR00385">
    <property type="entry name" value="P450"/>
</dbReference>
<dbReference type="InterPro" id="IPR001128">
    <property type="entry name" value="Cyt_P450"/>
</dbReference>
<dbReference type="PANTHER" id="PTHR24286:SF381">
    <property type="entry name" value="BETA-AMYRIN 28-OXIDASE"/>
    <property type="match status" value="1"/>
</dbReference>
<protein>
    <recommendedName>
        <fullName evidence="13">Cytochrome P450, family 716, subfamily A, polypeptide 1</fullName>
    </recommendedName>
</protein>
<evidence type="ECO:0000256" key="7">
    <source>
        <dbReference type="ARBA" id="ARBA00023002"/>
    </source>
</evidence>
<evidence type="ECO:0000256" key="8">
    <source>
        <dbReference type="ARBA" id="ARBA00023004"/>
    </source>
</evidence>
<dbReference type="InterPro" id="IPR036396">
    <property type="entry name" value="Cyt_P450_sf"/>
</dbReference>
<dbReference type="PRINTS" id="PR00463">
    <property type="entry name" value="EP450I"/>
</dbReference>
<dbReference type="PROSITE" id="PS00086">
    <property type="entry name" value="CYTOCHROME_P450"/>
    <property type="match status" value="1"/>
</dbReference>
<dbReference type="FunFam" id="1.10.630.10:FF:000022">
    <property type="entry name" value="Taxadiene 5-alpha hydroxylase"/>
    <property type="match status" value="1"/>
</dbReference>
<dbReference type="GO" id="GO:0016705">
    <property type="term" value="F:oxidoreductase activity, acting on paired donors, with incorporation or reduction of molecular oxygen"/>
    <property type="evidence" value="ECO:0007669"/>
    <property type="project" value="InterPro"/>
</dbReference>
<dbReference type="GO" id="GO:0016020">
    <property type="term" value="C:membrane"/>
    <property type="evidence" value="ECO:0007669"/>
    <property type="project" value="UniProtKB-SubCell"/>
</dbReference>
<dbReference type="Gene3D" id="1.10.630.10">
    <property type="entry name" value="Cytochrome P450"/>
    <property type="match status" value="1"/>
</dbReference>
<evidence type="ECO:0000256" key="2">
    <source>
        <dbReference type="ARBA" id="ARBA00004167"/>
    </source>
</evidence>
<evidence type="ECO:0000256" key="9">
    <source>
        <dbReference type="PIRSR" id="PIRSR602401-1"/>
    </source>
</evidence>
<evidence type="ECO:0000256" key="1">
    <source>
        <dbReference type="ARBA" id="ARBA00001971"/>
    </source>
</evidence>
<evidence type="ECO:0000313" key="12">
    <source>
        <dbReference type="EMBL" id="BBH05099.1"/>
    </source>
</evidence>
<evidence type="ECO:0000256" key="11">
    <source>
        <dbReference type="SAM" id="Phobius"/>
    </source>
</evidence>
<keyword evidence="5 9" id="KW-0479">Metal-binding</keyword>
<dbReference type="GO" id="GO:0004497">
    <property type="term" value="F:monooxygenase activity"/>
    <property type="evidence" value="ECO:0007669"/>
    <property type="project" value="UniProtKB-KW"/>
</dbReference>
<keyword evidence="11" id="KW-0472">Membrane</keyword>
<dbReference type="GO" id="GO:0020037">
    <property type="term" value="F:heme binding"/>
    <property type="evidence" value="ECO:0007669"/>
    <property type="project" value="InterPro"/>
</dbReference>
<reference evidence="12" key="1">
    <citation type="journal article" date="2019" name="Science">
        <title>Mutation of a bHLH transcription factor allowed almond domestication.</title>
        <authorList>
            <person name="Sanchez-Perez R."/>
            <person name="Pavan S."/>
            <person name="Mazzeo R."/>
            <person name="Moldovan C."/>
            <person name="Aiese Cigliano R."/>
            <person name="Del Cueto J."/>
            <person name="Ricciardi F."/>
            <person name="Lotti C."/>
            <person name="Ricciardi L."/>
            <person name="Dicenta F."/>
            <person name="Lopez-Marques R.L."/>
            <person name="Lindberg Moller B."/>
        </authorList>
    </citation>
    <scope>NUCLEOTIDE SEQUENCE</scope>
</reference>
<accession>A0A4Y1RLI3</accession>
<dbReference type="GO" id="GO:0005506">
    <property type="term" value="F:iron ion binding"/>
    <property type="evidence" value="ECO:0007669"/>
    <property type="project" value="InterPro"/>
</dbReference>
<evidence type="ECO:0000256" key="4">
    <source>
        <dbReference type="ARBA" id="ARBA00022692"/>
    </source>
</evidence>
<sequence length="522" mass="59559">MEELLMILISSVLVCVPLYYYIFKIRVNGTKNERLDQHELPPGSTGWPIIGETLEYLRTGKKGVPEKFIADRRNKYKNSSSSSSSANCKVFKTSLLFEDMAVLCTAAGNKFLFANEKKLVKSWWPPHLDKLIFADSAPDEKAKAFITEESTRFRNTMAPYLKPAGLQKYVGTMDTFTKKHLDMYWEDGKDDDQVIKAHPLAKKYAFTMACRLMLDTEDQQVFTELENLMKDLSSGFTSLPIDLPGTQFNRAIRGSRQLREEIKNIVTQRRIHLSARKAHEVVDGLDILSSLIMDTSSDGQGLSDSEIASKLYGVIVSGYDNFSSTLATIVMYLAELPHVYDAKLRINLWVDNETETEQRQIAESKAAGELLNWADIQKMKYSWSVACEVMRLLPPNSGTFREAISDFVYEGYLIPKGMKLNWNVHSTHKNPEYFPDPEKFDPSRFEGQGPPPYSFVPFGGGPRMCPGKEYSRLKMLVFMHNVVTRYRWEKVFPDEKFVWDPALVPTKGLPIRVFPHNKSQSN</sequence>
<keyword evidence="6 11" id="KW-1133">Transmembrane helix</keyword>
<keyword evidence="7 10" id="KW-0560">Oxidoreductase</keyword>
<evidence type="ECO:0008006" key="13">
    <source>
        <dbReference type="Google" id="ProtNLM"/>
    </source>
</evidence>
<evidence type="ECO:0000256" key="6">
    <source>
        <dbReference type="ARBA" id="ARBA00022989"/>
    </source>
</evidence>
<keyword evidence="10" id="KW-0503">Monooxygenase</keyword>
<comment type="similarity">
    <text evidence="3 10">Belongs to the cytochrome P450 family.</text>
</comment>
<gene>
    <name evidence="12" type="ORF">Prudu_016391</name>
</gene>
<evidence type="ECO:0000256" key="10">
    <source>
        <dbReference type="RuleBase" id="RU000461"/>
    </source>
</evidence>
<proteinExistence type="inferred from homology"/>
<feature type="binding site" description="axial binding residue" evidence="9">
    <location>
        <position position="465"/>
    </location>
    <ligand>
        <name>heme</name>
        <dbReference type="ChEBI" id="CHEBI:30413"/>
    </ligand>
    <ligandPart>
        <name>Fe</name>
        <dbReference type="ChEBI" id="CHEBI:18248"/>
    </ligandPart>
</feature>
<dbReference type="GO" id="GO:0016125">
    <property type="term" value="P:sterol metabolic process"/>
    <property type="evidence" value="ECO:0007669"/>
    <property type="project" value="TreeGrafter"/>
</dbReference>
<keyword evidence="9 10" id="KW-0349">Heme</keyword>
<keyword evidence="4 11" id="KW-0812">Transmembrane</keyword>
<comment type="cofactor">
    <cofactor evidence="1 9">
        <name>heme</name>
        <dbReference type="ChEBI" id="CHEBI:30413"/>
    </cofactor>
</comment>